<accession>A0AAN7FL23</accession>
<dbReference type="PANTHER" id="PTHR33156:SF9">
    <property type="entry name" value="PROTEIN NUCLEAR FUSION DEFECTIVE 6, CHLOROPLASTIC_MITOCHONDRIAL"/>
    <property type="match status" value="1"/>
</dbReference>
<dbReference type="InterPro" id="IPR043459">
    <property type="entry name" value="NFD6/NOXY2-like"/>
</dbReference>
<name>A0AAN7FL23_QUERU</name>
<evidence type="ECO:0000256" key="1">
    <source>
        <dbReference type="SAM" id="MobiDB-lite"/>
    </source>
</evidence>
<dbReference type="PANTHER" id="PTHR33156">
    <property type="entry name" value="OS02G0230000 PROTEIN"/>
    <property type="match status" value="1"/>
</dbReference>
<feature type="compositionally biased region" description="Low complexity" evidence="1">
    <location>
        <begin position="27"/>
        <end position="48"/>
    </location>
</feature>
<dbReference type="EMBL" id="JAXUIC010000004">
    <property type="protein sequence ID" value="KAK4592891.1"/>
    <property type="molecule type" value="Genomic_DNA"/>
</dbReference>
<evidence type="ECO:0000313" key="2">
    <source>
        <dbReference type="EMBL" id="KAK4592891.1"/>
    </source>
</evidence>
<comment type="caution">
    <text evidence="2">The sequence shown here is derived from an EMBL/GenBank/DDBJ whole genome shotgun (WGS) entry which is preliminary data.</text>
</comment>
<feature type="region of interest" description="Disordered" evidence="1">
    <location>
        <begin position="21"/>
        <end position="48"/>
    </location>
</feature>
<protein>
    <recommendedName>
        <fullName evidence="4">Protein NUCLEAR FUSION DEFECTIVE 6, chloroplastic/mitochondrial-like</fullName>
    </recommendedName>
</protein>
<dbReference type="Proteomes" id="UP001324115">
    <property type="component" value="Unassembled WGS sequence"/>
</dbReference>
<keyword evidence="3" id="KW-1185">Reference proteome</keyword>
<dbReference type="AlphaFoldDB" id="A0AAN7FL23"/>
<gene>
    <name evidence="2" type="ORF">RGQ29_017158</name>
</gene>
<proteinExistence type="predicted"/>
<evidence type="ECO:0008006" key="4">
    <source>
        <dbReference type="Google" id="ProtNLM"/>
    </source>
</evidence>
<sequence length="103" mass="11171">MMASTCNRVIGRTFLSSLKSTVKPRLRPSTTSFRSSTSSTTPSTRRFSPFTRNLVSELGGIQSLMPLHSAMATARMTSCLSLDGSSRALSQELGLSVPRLMKN</sequence>
<reference evidence="2 3" key="1">
    <citation type="journal article" date="2023" name="G3 (Bethesda)">
        <title>A haplotype-resolved chromosome-scale genome for Quercus rubra L. provides insights into the genetics of adaptive traits for red oak species.</title>
        <authorList>
            <person name="Kapoor B."/>
            <person name="Jenkins J."/>
            <person name="Schmutz J."/>
            <person name="Zhebentyayeva T."/>
            <person name="Kuelheim C."/>
            <person name="Coggeshall M."/>
            <person name="Heim C."/>
            <person name="Lasky J.R."/>
            <person name="Leites L."/>
            <person name="Islam-Faridi N."/>
            <person name="Romero-Severson J."/>
            <person name="DeLeo V.L."/>
            <person name="Lucas S.M."/>
            <person name="Lazic D."/>
            <person name="Gailing O."/>
            <person name="Carlson J."/>
            <person name="Staton M."/>
        </authorList>
    </citation>
    <scope>NUCLEOTIDE SEQUENCE [LARGE SCALE GENOMIC DNA]</scope>
    <source>
        <strain evidence="2">Pseudo-F2</strain>
    </source>
</reference>
<organism evidence="2 3">
    <name type="scientific">Quercus rubra</name>
    <name type="common">Northern red oak</name>
    <name type="synonym">Quercus borealis</name>
    <dbReference type="NCBI Taxonomy" id="3512"/>
    <lineage>
        <taxon>Eukaryota</taxon>
        <taxon>Viridiplantae</taxon>
        <taxon>Streptophyta</taxon>
        <taxon>Embryophyta</taxon>
        <taxon>Tracheophyta</taxon>
        <taxon>Spermatophyta</taxon>
        <taxon>Magnoliopsida</taxon>
        <taxon>eudicotyledons</taxon>
        <taxon>Gunneridae</taxon>
        <taxon>Pentapetalae</taxon>
        <taxon>rosids</taxon>
        <taxon>fabids</taxon>
        <taxon>Fagales</taxon>
        <taxon>Fagaceae</taxon>
        <taxon>Quercus</taxon>
    </lineage>
</organism>
<evidence type="ECO:0000313" key="3">
    <source>
        <dbReference type="Proteomes" id="UP001324115"/>
    </source>
</evidence>
<dbReference type="GO" id="GO:0005739">
    <property type="term" value="C:mitochondrion"/>
    <property type="evidence" value="ECO:0007669"/>
    <property type="project" value="TreeGrafter"/>
</dbReference>